<protein>
    <submittedName>
        <fullName evidence="1">Uncharacterized protein</fullName>
    </submittedName>
</protein>
<accession>A0ACC2GRP1</accession>
<evidence type="ECO:0000313" key="1">
    <source>
        <dbReference type="EMBL" id="KAJ8006225.1"/>
    </source>
</evidence>
<gene>
    <name evidence="1" type="ORF">DPEC_G00126100</name>
</gene>
<reference evidence="1" key="1">
    <citation type="submission" date="2021-05" db="EMBL/GenBank/DDBJ databases">
        <authorList>
            <person name="Pan Q."/>
            <person name="Jouanno E."/>
            <person name="Zahm M."/>
            <person name="Klopp C."/>
            <person name="Cabau C."/>
            <person name="Louis A."/>
            <person name="Berthelot C."/>
            <person name="Parey E."/>
            <person name="Roest Crollius H."/>
            <person name="Montfort J."/>
            <person name="Robinson-Rechavi M."/>
            <person name="Bouchez O."/>
            <person name="Lampietro C."/>
            <person name="Lopez Roques C."/>
            <person name="Donnadieu C."/>
            <person name="Postlethwait J."/>
            <person name="Bobe J."/>
            <person name="Dillon D."/>
            <person name="Chandos A."/>
            <person name="von Hippel F."/>
            <person name="Guiguen Y."/>
        </authorList>
    </citation>
    <scope>NUCLEOTIDE SEQUENCE</scope>
    <source>
        <strain evidence="1">YG-Jan2019</strain>
    </source>
</reference>
<organism evidence="1 2">
    <name type="scientific">Dallia pectoralis</name>
    <name type="common">Alaska blackfish</name>
    <dbReference type="NCBI Taxonomy" id="75939"/>
    <lineage>
        <taxon>Eukaryota</taxon>
        <taxon>Metazoa</taxon>
        <taxon>Chordata</taxon>
        <taxon>Craniata</taxon>
        <taxon>Vertebrata</taxon>
        <taxon>Euteleostomi</taxon>
        <taxon>Actinopterygii</taxon>
        <taxon>Neopterygii</taxon>
        <taxon>Teleostei</taxon>
        <taxon>Protacanthopterygii</taxon>
        <taxon>Esociformes</taxon>
        <taxon>Umbridae</taxon>
        <taxon>Dallia</taxon>
    </lineage>
</organism>
<dbReference type="EMBL" id="CM055737">
    <property type="protein sequence ID" value="KAJ8006225.1"/>
    <property type="molecule type" value="Genomic_DNA"/>
</dbReference>
<sequence>MHTKRNLLKRVSRIKPAYRCGHSELRRSQSTTMVLHHCLTYQIDMVQSFPIDYMHQVCLGVTKKLFYLVQRGKRNANLCRTGPRNKQQASAAEVLNPSIFARTLEVWMSLRDGKQMSFASFSSTQGD</sequence>
<evidence type="ECO:0000313" key="2">
    <source>
        <dbReference type="Proteomes" id="UP001157502"/>
    </source>
</evidence>
<name>A0ACC2GRP1_DALPE</name>
<proteinExistence type="predicted"/>
<dbReference type="Proteomes" id="UP001157502">
    <property type="component" value="Chromosome 10"/>
</dbReference>
<comment type="caution">
    <text evidence="1">The sequence shown here is derived from an EMBL/GenBank/DDBJ whole genome shotgun (WGS) entry which is preliminary data.</text>
</comment>
<keyword evidence="2" id="KW-1185">Reference proteome</keyword>